<keyword evidence="5" id="KW-1185">Reference proteome</keyword>
<reference evidence="4" key="1">
    <citation type="submission" date="2024-03" db="EMBL/GenBank/DDBJ databases">
        <title>WGS assembly of Saponaria officinalis var. Norfolk2.</title>
        <authorList>
            <person name="Jenkins J."/>
            <person name="Shu S."/>
            <person name="Grimwood J."/>
            <person name="Barry K."/>
            <person name="Goodstein D."/>
            <person name="Schmutz J."/>
            <person name="Leebens-Mack J."/>
            <person name="Osbourn A."/>
        </authorList>
    </citation>
    <scope>NUCLEOTIDE SEQUENCE [LARGE SCALE GENOMIC DNA]</scope>
    <source>
        <strain evidence="4">JIC</strain>
    </source>
</reference>
<name>A0AAW1J5P2_SAPOF</name>
<dbReference type="AlphaFoldDB" id="A0AAW1J5P2"/>
<dbReference type="GO" id="GO:0046872">
    <property type="term" value="F:metal ion binding"/>
    <property type="evidence" value="ECO:0007669"/>
    <property type="project" value="UniProtKB-KW"/>
</dbReference>
<protein>
    <recommendedName>
        <fullName evidence="3">DDE Tnp4 domain-containing protein</fullName>
    </recommendedName>
</protein>
<feature type="domain" description="DDE Tnp4" evidence="3">
    <location>
        <begin position="40"/>
        <end position="94"/>
    </location>
</feature>
<dbReference type="Pfam" id="PF13359">
    <property type="entry name" value="DDE_Tnp_4"/>
    <property type="match status" value="1"/>
</dbReference>
<dbReference type="InterPro" id="IPR027806">
    <property type="entry name" value="HARBI1_dom"/>
</dbReference>
<evidence type="ECO:0000259" key="3">
    <source>
        <dbReference type="Pfam" id="PF13359"/>
    </source>
</evidence>
<dbReference type="EMBL" id="JBDFQZ010000008">
    <property type="protein sequence ID" value="KAK9698292.1"/>
    <property type="molecule type" value="Genomic_DNA"/>
</dbReference>
<keyword evidence="2" id="KW-0479">Metal-binding</keyword>
<comment type="caution">
    <text evidence="4">The sequence shown here is derived from an EMBL/GenBank/DDBJ whole genome shotgun (WGS) entry which is preliminary data.</text>
</comment>
<evidence type="ECO:0000313" key="4">
    <source>
        <dbReference type="EMBL" id="KAK9698292.1"/>
    </source>
</evidence>
<evidence type="ECO:0000313" key="5">
    <source>
        <dbReference type="Proteomes" id="UP001443914"/>
    </source>
</evidence>
<dbReference type="PANTHER" id="PTHR46250:SF15">
    <property type="entry name" value="OS01G0523800 PROTEIN"/>
    <property type="match status" value="1"/>
</dbReference>
<organism evidence="4 5">
    <name type="scientific">Saponaria officinalis</name>
    <name type="common">Common soapwort</name>
    <name type="synonym">Lychnis saponaria</name>
    <dbReference type="NCBI Taxonomy" id="3572"/>
    <lineage>
        <taxon>Eukaryota</taxon>
        <taxon>Viridiplantae</taxon>
        <taxon>Streptophyta</taxon>
        <taxon>Embryophyta</taxon>
        <taxon>Tracheophyta</taxon>
        <taxon>Spermatophyta</taxon>
        <taxon>Magnoliopsida</taxon>
        <taxon>eudicotyledons</taxon>
        <taxon>Gunneridae</taxon>
        <taxon>Pentapetalae</taxon>
        <taxon>Caryophyllales</taxon>
        <taxon>Caryophyllaceae</taxon>
        <taxon>Caryophylleae</taxon>
        <taxon>Saponaria</taxon>
    </lineage>
</organism>
<evidence type="ECO:0000256" key="1">
    <source>
        <dbReference type="ARBA" id="ARBA00001968"/>
    </source>
</evidence>
<sequence>MKILFRKAKLTRGVTTNGDGFLAPYRGHLYHLKEWNSGPHRPQTAEEYFNLRHAQARNVIERYFGLLKGIWRILRGSSWFSLQTQGRIVLAVNLLTPSPSVISFLLNSTVNTSLLPRNTPHRAPPSFGDSGFDTRRNPAVSVAISSFLHPLPPPCVMYESIASGGGRGNNKHFWSKEEDNALINALSNLCRYDPHWKYDNGFRNGYMTLVTKFRAIGQMLSTSGFKWDDEKQMIFVERLVYDEYCKVHPYCKNLYRHAFLHLNALLEIYVMIDSSDDEDISKCMGGKKETESASNSELAILQAFMKYMNVHLSTMTNVMSRADEREQQIVEKSEKVLDILLALDGITPQQALEVARILTAQPNKLLIFFKCPDALKCTFVKNLLD</sequence>
<accession>A0AAW1J5P2</accession>
<comment type="cofactor">
    <cofactor evidence="1">
        <name>a divalent metal cation</name>
        <dbReference type="ChEBI" id="CHEBI:60240"/>
    </cofactor>
</comment>
<gene>
    <name evidence="4" type="ORF">RND81_08G094100</name>
</gene>
<dbReference type="PANTHER" id="PTHR46250">
    <property type="entry name" value="MYB/SANT-LIKE DNA-BINDING DOMAIN PROTEIN-RELATED"/>
    <property type="match status" value="1"/>
</dbReference>
<evidence type="ECO:0000256" key="2">
    <source>
        <dbReference type="ARBA" id="ARBA00022723"/>
    </source>
</evidence>
<dbReference type="Proteomes" id="UP001443914">
    <property type="component" value="Unassembled WGS sequence"/>
</dbReference>
<proteinExistence type="predicted"/>